<dbReference type="STRING" id="1499967.U27_03768"/>
<evidence type="ECO:0000259" key="6">
    <source>
        <dbReference type="Pfam" id="PF06634"/>
    </source>
</evidence>
<dbReference type="Proteomes" id="UP000030661">
    <property type="component" value="Unassembled WGS sequence"/>
</dbReference>
<dbReference type="InterPro" id="IPR012327">
    <property type="entry name" value="MeTrfase_D12"/>
</dbReference>
<dbReference type="SUPFAM" id="SSF53335">
    <property type="entry name" value="S-adenosyl-L-methionine-dependent methyltransferases"/>
    <property type="match status" value="2"/>
</dbReference>
<name>A0A081BWU9_VECG1</name>
<dbReference type="HOGENOM" id="CLU_007795_2_0_0"/>
<dbReference type="EC" id="2.1.1.72" evidence="1"/>
<dbReference type="eggNOG" id="COG1743">
    <property type="taxonomic scope" value="Bacteria"/>
</dbReference>
<proteinExistence type="predicted"/>
<dbReference type="Pfam" id="PF02086">
    <property type="entry name" value="MethyltransfD12"/>
    <property type="match status" value="1"/>
</dbReference>
<keyword evidence="3" id="KW-0808">Transferase</keyword>
<feature type="domain" description="DUF1156" evidence="6">
    <location>
        <begin position="9"/>
        <end position="85"/>
    </location>
</feature>
<evidence type="ECO:0000256" key="3">
    <source>
        <dbReference type="ARBA" id="ARBA00022679"/>
    </source>
</evidence>
<dbReference type="AlphaFoldDB" id="A0A081BWU9"/>
<dbReference type="InterPro" id="IPR029063">
    <property type="entry name" value="SAM-dependent_MTases_sf"/>
</dbReference>
<dbReference type="InterPro" id="IPR002052">
    <property type="entry name" value="DNA_methylase_N6_adenine_CS"/>
</dbReference>
<dbReference type="Gene3D" id="3.40.50.150">
    <property type="entry name" value="Vaccinia Virus protein VP39"/>
    <property type="match status" value="1"/>
</dbReference>
<evidence type="ECO:0000313" key="7">
    <source>
        <dbReference type="EMBL" id="GAK56804.1"/>
    </source>
</evidence>
<dbReference type="GO" id="GO:0009007">
    <property type="term" value="F:site-specific DNA-methyltransferase (adenine-specific) activity"/>
    <property type="evidence" value="ECO:0007669"/>
    <property type="project" value="UniProtKB-EC"/>
</dbReference>
<dbReference type="Pfam" id="PF06634">
    <property type="entry name" value="DUF1156"/>
    <property type="match status" value="1"/>
</dbReference>
<dbReference type="GO" id="GO:0009307">
    <property type="term" value="P:DNA restriction-modification system"/>
    <property type="evidence" value="ECO:0007669"/>
    <property type="project" value="InterPro"/>
</dbReference>
<keyword evidence="8" id="KW-1185">Reference proteome</keyword>
<evidence type="ECO:0000313" key="8">
    <source>
        <dbReference type="Proteomes" id="UP000030661"/>
    </source>
</evidence>
<evidence type="ECO:0000256" key="4">
    <source>
        <dbReference type="ARBA" id="ARBA00022691"/>
    </source>
</evidence>
<reference evidence="7" key="1">
    <citation type="journal article" date="2015" name="PeerJ">
        <title>First genomic representation of candidate bacterial phylum KSB3 points to enhanced environmental sensing as a trigger of wastewater bulking.</title>
        <authorList>
            <person name="Sekiguchi Y."/>
            <person name="Ohashi A."/>
            <person name="Parks D.H."/>
            <person name="Yamauchi T."/>
            <person name="Tyson G.W."/>
            <person name="Hugenholtz P."/>
        </authorList>
    </citation>
    <scope>NUCLEOTIDE SEQUENCE [LARGE SCALE GENOMIC DNA]</scope>
</reference>
<sequence length="933" mass="105551">MKRKLIEQAFPLKKVSADSRHEKDMRLGNISTFHIWPARRPLAACRAVTIAALLDDPADADPEMQAEYRRVTGEEDPEQQRARLCEMIGAITRWHSENGPNLQIFKDLIRKTYHGAAPKVLDPFAGGGAIPLEAMRLGCEVTANDYNPVAWFLLKCTLEYPQKLAGQSLELPKLDLPEELQVKKHVGQKGTLADHVELWGHWVFNEVRKAIGEFYPTIDDQPTAAYLWARTVPCQDPHCGAVVPLLKTLWLCNRKGKLRALRMTPNHEAKKVDFEVYEPKDRYDVAEPTMAKAKSTCPLCGTLLTKDHIKKCGFDGRMEAQMTCVIYDTPTGKEYRLPTDEDLAVFARIPELLENVAKEVPFGIPDEPLPETGSSGAGRAFTIPLYGFKKWTDLFTKRQLLSILTFTKYSLIAHKMLPQYYYPDEWVQAISSYLAILIDRLANYNSTICIWESGGELVKQTFLRFALPMTWDFSESNPFLIANKYYLGAIHYTCAVLNNVLLLLKNDYVPQILNSNSTKLTNEVNSIFNAVITDPPYYDAIPYSDLSDFFYVWIKRVMKHRKESSLFQNQLTPKSEELVVHVMPSHNNETSNIKRLTKKQYEAGMKKTFEQISLLLDLGGIAVVVFANKQPEAWEELVTGMIESGLLITTSLPIDTEMKGGVRNLNRASLATSVWLVCRKRPANKGIGRYKAVMQQMKERITDRLRYFWDQGIHGPDFVWSALGPALEAYSQYAEVKRLDGSLFTVAEFLREVRRLVTDFALGRILHQQSTEGLDAWTAYYLMHRYDFGLAPAPAGECLLLAQGYMLNLDDLRGKRGLLQKAKSGNEYTLLPYHARAHNELGEPQPSGALPYIDALHKLMQLWKSGNTAQRDAYAADHGLLENDVFWAMAQAVLEMCDPRTEAAERSLLEALVAWGRGRAAETAPPEAQMVLL</sequence>
<comment type="catalytic activity">
    <reaction evidence="5">
        <text>a 2'-deoxyadenosine in DNA + S-adenosyl-L-methionine = an N(6)-methyl-2'-deoxyadenosine in DNA + S-adenosyl-L-homocysteine + H(+)</text>
        <dbReference type="Rhea" id="RHEA:15197"/>
        <dbReference type="Rhea" id="RHEA-COMP:12418"/>
        <dbReference type="Rhea" id="RHEA-COMP:12419"/>
        <dbReference type="ChEBI" id="CHEBI:15378"/>
        <dbReference type="ChEBI" id="CHEBI:57856"/>
        <dbReference type="ChEBI" id="CHEBI:59789"/>
        <dbReference type="ChEBI" id="CHEBI:90615"/>
        <dbReference type="ChEBI" id="CHEBI:90616"/>
        <dbReference type="EC" id="2.1.1.72"/>
    </reaction>
</comment>
<evidence type="ECO:0000256" key="2">
    <source>
        <dbReference type="ARBA" id="ARBA00022603"/>
    </source>
</evidence>
<dbReference type="InterPro" id="IPR009537">
    <property type="entry name" value="DUF1156"/>
</dbReference>
<dbReference type="EMBL" id="DF820465">
    <property type="protein sequence ID" value="GAK56804.1"/>
    <property type="molecule type" value="Genomic_DNA"/>
</dbReference>
<keyword evidence="2" id="KW-0489">Methyltransferase</keyword>
<dbReference type="GO" id="GO:0032259">
    <property type="term" value="P:methylation"/>
    <property type="evidence" value="ECO:0007669"/>
    <property type="project" value="UniProtKB-KW"/>
</dbReference>
<keyword evidence="4" id="KW-0949">S-adenosyl-L-methionine</keyword>
<dbReference type="PROSITE" id="PS00092">
    <property type="entry name" value="N6_MTASE"/>
    <property type="match status" value="1"/>
</dbReference>
<dbReference type="GO" id="GO:0003676">
    <property type="term" value="F:nucleic acid binding"/>
    <property type="evidence" value="ECO:0007669"/>
    <property type="project" value="InterPro"/>
</dbReference>
<evidence type="ECO:0000256" key="1">
    <source>
        <dbReference type="ARBA" id="ARBA00011900"/>
    </source>
</evidence>
<evidence type="ECO:0000256" key="5">
    <source>
        <dbReference type="ARBA" id="ARBA00047942"/>
    </source>
</evidence>
<protein>
    <recommendedName>
        <fullName evidence="1">site-specific DNA-methyltransferase (adenine-specific)</fullName>
        <ecNumber evidence="1">2.1.1.72</ecNumber>
    </recommendedName>
</protein>
<organism evidence="7">
    <name type="scientific">Vecturithrix granuli</name>
    <dbReference type="NCBI Taxonomy" id="1499967"/>
    <lineage>
        <taxon>Bacteria</taxon>
        <taxon>Candidatus Moduliflexota</taxon>
        <taxon>Candidatus Vecturitrichia</taxon>
        <taxon>Candidatus Vecturitrichales</taxon>
        <taxon>Candidatus Vecturitrichaceae</taxon>
        <taxon>Candidatus Vecturithrix</taxon>
    </lineage>
</organism>
<accession>A0A081BWU9</accession>
<gene>
    <name evidence="7" type="ORF">U27_03768</name>
</gene>